<dbReference type="AlphaFoldDB" id="A0A9P6C4P0"/>
<feature type="compositionally biased region" description="Polar residues" evidence="1">
    <location>
        <begin position="38"/>
        <end position="53"/>
    </location>
</feature>
<feature type="compositionally biased region" description="Polar residues" evidence="1">
    <location>
        <begin position="64"/>
        <end position="73"/>
    </location>
</feature>
<comment type="caution">
    <text evidence="2">The sequence shown here is derived from an EMBL/GenBank/DDBJ whole genome shotgun (WGS) entry which is preliminary data.</text>
</comment>
<evidence type="ECO:0000256" key="1">
    <source>
        <dbReference type="SAM" id="MobiDB-lite"/>
    </source>
</evidence>
<evidence type="ECO:0000313" key="2">
    <source>
        <dbReference type="EMBL" id="KAF9452031.1"/>
    </source>
</evidence>
<reference evidence="2" key="1">
    <citation type="submission" date="2020-11" db="EMBL/GenBank/DDBJ databases">
        <authorList>
            <consortium name="DOE Joint Genome Institute"/>
            <person name="Ahrendt S."/>
            <person name="Riley R."/>
            <person name="Andreopoulos W."/>
            <person name="Labutti K."/>
            <person name="Pangilinan J."/>
            <person name="Ruiz-Duenas F.J."/>
            <person name="Barrasa J.M."/>
            <person name="Sanchez-Garcia M."/>
            <person name="Camarero S."/>
            <person name="Miyauchi S."/>
            <person name="Serrano A."/>
            <person name="Linde D."/>
            <person name="Babiker R."/>
            <person name="Drula E."/>
            <person name="Ayuso-Fernandez I."/>
            <person name="Pacheco R."/>
            <person name="Padilla G."/>
            <person name="Ferreira P."/>
            <person name="Barriuso J."/>
            <person name="Kellner H."/>
            <person name="Castanera R."/>
            <person name="Alfaro M."/>
            <person name="Ramirez L."/>
            <person name="Pisabarro A.G."/>
            <person name="Kuo A."/>
            <person name="Tritt A."/>
            <person name="Lipzen A."/>
            <person name="He G."/>
            <person name="Yan M."/>
            <person name="Ng V."/>
            <person name="Cullen D."/>
            <person name="Martin F."/>
            <person name="Rosso M.-N."/>
            <person name="Henrissat B."/>
            <person name="Hibbett D."/>
            <person name="Martinez A.T."/>
            <person name="Grigoriev I.V."/>
        </authorList>
    </citation>
    <scope>NUCLEOTIDE SEQUENCE</scope>
    <source>
        <strain evidence="2">MF-IS2</strain>
    </source>
</reference>
<protein>
    <submittedName>
        <fullName evidence="2">Uncharacterized protein</fullName>
    </submittedName>
</protein>
<accession>A0A9P6C4P0</accession>
<proteinExistence type="predicted"/>
<dbReference type="EMBL" id="MU151076">
    <property type="protein sequence ID" value="KAF9452031.1"/>
    <property type="molecule type" value="Genomic_DNA"/>
</dbReference>
<sequence length="500" mass="55761">MVSPSSSAFLYEHSAARVPNTPTQFPITPPRKHKTPPQIASSLSTAYGVSSQGVRPVGRRRALSYSTESNGEQGRITMQTRVAVRDTTPHRFQIIPLREAKHHHDLDSNSEVHPKRSKDFKQPPPNSPYQINEPSSLPTLQKKAHPQEHSASLSGSGDKLSLTFSSSSTPTKVSRDDLCLQESGSQHEQDADKPMFLESVSMKALHCSYHPATLLPESSDRQLNVGYASHTTITDSKFPSELLIFRADGYPGSQRAHKRATNSENISQAQLNDCHTYNVGTGKPQVRAYSEDLARYRGKASQNRVHDRLCPSWSRDDSSWYSTKRHAIYADALVLPLFERDSGFCRNYPKRSLLSSSPRNPLTDQTSCQRCAKPQYSGDVFNRLADGKAARASSRIVSSSRSEAAIFPKKFSGQPRPPTDYFSPSPVPHLCLARKSRDPSTVRARVISTLSVVHERPVNYSKIILDLLAQLDHAIEEWDNLGRDHTEARIRIQTAADPRF</sequence>
<feature type="region of interest" description="Disordered" evidence="1">
    <location>
        <begin position="1"/>
        <end position="73"/>
    </location>
</feature>
<feature type="compositionally biased region" description="Basic and acidic residues" evidence="1">
    <location>
        <begin position="98"/>
        <end position="121"/>
    </location>
</feature>
<gene>
    <name evidence="2" type="ORF">P691DRAFT_772632</name>
</gene>
<dbReference type="Proteomes" id="UP000807342">
    <property type="component" value="Unassembled WGS sequence"/>
</dbReference>
<feature type="compositionally biased region" description="Polar residues" evidence="1">
    <location>
        <begin position="128"/>
        <end position="139"/>
    </location>
</feature>
<feature type="region of interest" description="Disordered" evidence="1">
    <location>
        <begin position="95"/>
        <end position="192"/>
    </location>
</feature>
<evidence type="ECO:0000313" key="3">
    <source>
        <dbReference type="Proteomes" id="UP000807342"/>
    </source>
</evidence>
<dbReference type="OrthoDB" id="2984700at2759"/>
<feature type="compositionally biased region" description="Low complexity" evidence="1">
    <location>
        <begin position="160"/>
        <end position="169"/>
    </location>
</feature>
<keyword evidence="3" id="KW-1185">Reference proteome</keyword>
<name>A0A9P6C4P0_9AGAR</name>
<organism evidence="2 3">
    <name type="scientific">Macrolepiota fuliginosa MF-IS2</name>
    <dbReference type="NCBI Taxonomy" id="1400762"/>
    <lineage>
        <taxon>Eukaryota</taxon>
        <taxon>Fungi</taxon>
        <taxon>Dikarya</taxon>
        <taxon>Basidiomycota</taxon>
        <taxon>Agaricomycotina</taxon>
        <taxon>Agaricomycetes</taxon>
        <taxon>Agaricomycetidae</taxon>
        <taxon>Agaricales</taxon>
        <taxon>Agaricineae</taxon>
        <taxon>Agaricaceae</taxon>
        <taxon>Macrolepiota</taxon>
    </lineage>
</organism>